<comment type="subcellular location">
    <subcellularLocation>
        <location evidence="2">Secreted</location>
    </subcellularLocation>
</comment>
<dbReference type="Proteomes" id="UP000327493">
    <property type="component" value="Chromosome 2"/>
</dbReference>
<dbReference type="PANTHER" id="PTHR19325:SF573">
    <property type="entry name" value="MEMBRANE COFACTOR PROTEIN"/>
    <property type="match status" value="1"/>
</dbReference>
<feature type="disulfide bond" evidence="13">
    <location>
        <begin position="388"/>
        <end position="431"/>
    </location>
</feature>
<proteinExistence type="predicted"/>
<feature type="domain" description="Sushi" evidence="15">
    <location>
        <begin position="505"/>
        <end position="567"/>
    </location>
</feature>
<dbReference type="InterPro" id="IPR050350">
    <property type="entry name" value="Compl-Cell_Adhes-Reg"/>
</dbReference>
<evidence type="ECO:0000256" key="4">
    <source>
        <dbReference type="ARBA" id="ARBA00022525"/>
    </source>
</evidence>
<dbReference type="CDD" id="cd00033">
    <property type="entry name" value="CCP"/>
    <property type="match status" value="7"/>
</dbReference>
<gene>
    <name evidence="16" type="ORF">FQN60_012164</name>
</gene>
<dbReference type="InterPro" id="IPR015104">
    <property type="entry name" value="Sushi_2"/>
</dbReference>
<dbReference type="InterPro" id="IPR000436">
    <property type="entry name" value="Sushi_SCR_CCP_dom"/>
</dbReference>
<evidence type="ECO:0000256" key="12">
    <source>
        <dbReference type="ARBA" id="ARBA00033414"/>
    </source>
</evidence>
<evidence type="ECO:0000256" key="8">
    <source>
        <dbReference type="ARBA" id="ARBA00022737"/>
    </source>
</evidence>
<evidence type="ECO:0000259" key="15">
    <source>
        <dbReference type="PROSITE" id="PS50923"/>
    </source>
</evidence>
<feature type="domain" description="Sushi" evidence="15">
    <location>
        <begin position="447"/>
        <end position="504"/>
    </location>
</feature>
<dbReference type="Pfam" id="PF00084">
    <property type="entry name" value="Sushi"/>
    <property type="match status" value="7"/>
</dbReference>
<feature type="domain" description="Sushi" evidence="15">
    <location>
        <begin position="386"/>
        <end position="446"/>
    </location>
</feature>
<dbReference type="PROSITE" id="PS50923">
    <property type="entry name" value="SUSHI"/>
    <property type="match status" value="7"/>
</dbReference>
<dbReference type="SMART" id="SM00032">
    <property type="entry name" value="CCP"/>
    <property type="match status" value="8"/>
</dbReference>
<evidence type="ECO:0000256" key="7">
    <source>
        <dbReference type="ARBA" id="ARBA00022729"/>
    </source>
</evidence>
<evidence type="ECO:0000256" key="10">
    <source>
        <dbReference type="ARBA" id="ARBA00023180"/>
    </source>
</evidence>
<dbReference type="GO" id="GO:0008201">
    <property type="term" value="F:heparin binding"/>
    <property type="evidence" value="ECO:0007669"/>
    <property type="project" value="UniProtKB-KW"/>
</dbReference>
<feature type="domain" description="Sushi" evidence="15">
    <location>
        <begin position="23"/>
        <end position="84"/>
    </location>
</feature>
<evidence type="ECO:0000256" key="3">
    <source>
        <dbReference type="ARBA" id="ARBA00020104"/>
    </source>
</evidence>
<feature type="domain" description="Sushi" evidence="15">
    <location>
        <begin position="205"/>
        <end position="264"/>
    </location>
</feature>
<evidence type="ECO:0000313" key="17">
    <source>
        <dbReference type="Proteomes" id="UP000327493"/>
    </source>
</evidence>
<feature type="signal peptide" evidence="14">
    <location>
        <begin position="1"/>
        <end position="21"/>
    </location>
</feature>
<keyword evidence="8" id="KW-0677">Repeat</keyword>
<reference evidence="16 17" key="1">
    <citation type="submission" date="2019-08" db="EMBL/GenBank/DDBJ databases">
        <title>A chromosome-level genome assembly, high-density linkage maps, and genome scans reveal the genomic architecture of hybrid incompatibilities underlying speciation via character displacement in darters (Percidae: Etheostominae).</title>
        <authorList>
            <person name="Moran R.L."/>
            <person name="Catchen J.M."/>
            <person name="Fuller R.C."/>
        </authorList>
    </citation>
    <scope>NUCLEOTIDE SEQUENCE [LARGE SCALE GENOMIC DNA]</scope>
    <source>
        <strain evidence="16">EspeVRDwgs_2016</strain>
        <tissue evidence="16">Muscle</tissue>
    </source>
</reference>
<organism evidence="16 17">
    <name type="scientific">Etheostoma spectabile</name>
    <name type="common">orangethroat darter</name>
    <dbReference type="NCBI Taxonomy" id="54343"/>
    <lineage>
        <taxon>Eukaryota</taxon>
        <taxon>Metazoa</taxon>
        <taxon>Chordata</taxon>
        <taxon>Craniata</taxon>
        <taxon>Vertebrata</taxon>
        <taxon>Euteleostomi</taxon>
        <taxon>Actinopterygii</taxon>
        <taxon>Neopterygii</taxon>
        <taxon>Teleostei</taxon>
        <taxon>Neoteleostei</taxon>
        <taxon>Acanthomorphata</taxon>
        <taxon>Eupercaria</taxon>
        <taxon>Perciformes</taxon>
        <taxon>Percoidei</taxon>
        <taxon>Percidae</taxon>
        <taxon>Etheostomatinae</taxon>
        <taxon>Etheostoma</taxon>
    </lineage>
</organism>
<feature type="domain" description="Sushi" evidence="15">
    <location>
        <begin position="85"/>
        <end position="142"/>
    </location>
</feature>
<dbReference type="GO" id="GO:0005576">
    <property type="term" value="C:extracellular region"/>
    <property type="evidence" value="ECO:0007669"/>
    <property type="project" value="UniProtKB-SubCell"/>
</dbReference>
<feature type="disulfide bond" evidence="13">
    <location>
        <begin position="207"/>
        <end position="250"/>
    </location>
</feature>
<accession>A0A5J5DP32</accession>
<feature type="chain" id="PRO_5023864445" description="Beta-2-glycoprotein 1" evidence="14">
    <location>
        <begin position="22"/>
        <end position="712"/>
    </location>
</feature>
<comment type="caution">
    <text evidence="16">The sequence shown here is derived from an EMBL/GenBank/DDBJ whole genome shotgun (WGS) entry which is preliminary data.</text>
</comment>
<protein>
    <recommendedName>
        <fullName evidence="3">Beta-2-glycoprotein 1</fullName>
    </recommendedName>
    <alternativeName>
        <fullName evidence="11">Apolipoprotein H</fullName>
    </alternativeName>
    <alternativeName>
        <fullName evidence="12">Beta-2-glycoprotein I</fullName>
    </alternativeName>
</protein>
<evidence type="ECO:0000256" key="14">
    <source>
        <dbReference type="SAM" id="SignalP"/>
    </source>
</evidence>
<evidence type="ECO:0000313" key="16">
    <source>
        <dbReference type="EMBL" id="KAA8595029.1"/>
    </source>
</evidence>
<feature type="disulfide bond" evidence="13">
    <location>
        <begin position="113"/>
        <end position="140"/>
    </location>
</feature>
<keyword evidence="17" id="KW-1185">Reference proteome</keyword>
<dbReference type="Gene3D" id="2.10.70.10">
    <property type="entry name" value="Complement Module, domain 1"/>
    <property type="match status" value="9"/>
</dbReference>
<comment type="caution">
    <text evidence="13">Lacks conserved residue(s) required for the propagation of feature annotation.</text>
</comment>
<keyword evidence="7 14" id="KW-0732">Signal</keyword>
<evidence type="ECO:0000256" key="1">
    <source>
        <dbReference type="ARBA" id="ARBA00003651"/>
    </source>
</evidence>
<comment type="function">
    <text evidence="1">Binds to various kinds of negatively charged substances such as heparin, phospholipids, and dextran sulfate. May prevent activation of the intrinsic blood coagulation cascade by binding to phospholipids on the surface of damaged cells.</text>
</comment>
<evidence type="ECO:0000256" key="9">
    <source>
        <dbReference type="ARBA" id="ARBA00023157"/>
    </source>
</evidence>
<keyword evidence="9 13" id="KW-1015">Disulfide bond</keyword>
<name>A0A5J5DP32_9PERO</name>
<keyword evidence="5 13" id="KW-0768">Sushi</keyword>
<dbReference type="EMBL" id="VOFY01000002">
    <property type="protein sequence ID" value="KAA8595029.1"/>
    <property type="molecule type" value="Genomic_DNA"/>
</dbReference>
<evidence type="ECO:0000256" key="11">
    <source>
        <dbReference type="ARBA" id="ARBA00029855"/>
    </source>
</evidence>
<feature type="domain" description="Sushi" evidence="15">
    <location>
        <begin position="568"/>
        <end position="627"/>
    </location>
</feature>
<evidence type="ECO:0000256" key="2">
    <source>
        <dbReference type="ARBA" id="ARBA00004613"/>
    </source>
</evidence>
<keyword evidence="10" id="KW-0325">Glycoprotein</keyword>
<keyword evidence="6" id="KW-0358">Heparin-binding</keyword>
<evidence type="ECO:0000256" key="5">
    <source>
        <dbReference type="ARBA" id="ARBA00022659"/>
    </source>
</evidence>
<evidence type="ECO:0000256" key="6">
    <source>
        <dbReference type="ARBA" id="ARBA00022674"/>
    </source>
</evidence>
<evidence type="ECO:0000256" key="13">
    <source>
        <dbReference type="PROSITE-ProRule" id="PRU00302"/>
    </source>
</evidence>
<dbReference type="InterPro" id="IPR035976">
    <property type="entry name" value="Sushi/SCR/CCP_sf"/>
</dbReference>
<sequence length="712" mass="79209">MASTLALLVLCQVALYTTVTSIKVCGRPLVTDGIDKSTLKRVYEFGEEVTLTCGQGYLPSTVTHRRIICTDTGEWTQSDLACSPKMCPIPRPLQPLAMGRTEAPFKSVLNFTCDDGYVMQGASESRCLHDGTWSDPPPLCKAVNCPLPKPPSDGRIVHDKPVTGSTTMYGQGWTYECNPPKAPSYERGSCMADGSATEPPVCREVSCTIPTGIPNGFITFAVKRQHGYKEKVKYACNEHYILDGEAEIQCQNTGNWSSKPVCRAPCTVNIKRGRIFYNAKKLWISDLKPNRVLHGEHVVFYCLNRAEKCGYPVASTCNDGTLPIPECFEETQTAVKKGTESQYFNQRPLERTEERPTFLQRMEHMLTLFLLSPFVIFTIVTSEQDNVCFRPELAANIETDGLQRYFSPGEELVLSCKQGYTPVSGPRKIVCAASGKWTTTKLMCIPKRCPHPDPLSNGELYYEDTVFQSMINYTCDDGYTLTGDSTAVCLANGTWSTSVPECMPVSCGLAPIPKFGMIIYDKTIRGNTTDYGVKGTYACRPPYVLFGNARAECTVSGKWTKTPECRVVTCPPPENIDKGYMSRNDQKDYDYMETIKYGCIGDYVLEGSLQIVCQHNGNWSEKPSCKAPCSVGIHKARILYKGQKIWIKDLLPNTILHKEIVSVYCMDKTRNCGYAVQTQCIDGKLKIPECFEQPSNLDYILNSGLPSEITQC</sequence>
<dbReference type="SUPFAM" id="SSF57535">
    <property type="entry name" value="Complement control module/SCR domain"/>
    <property type="match status" value="9"/>
</dbReference>
<keyword evidence="4" id="KW-0964">Secreted</keyword>
<dbReference type="PANTHER" id="PTHR19325">
    <property type="entry name" value="COMPLEMENT COMPONENT-RELATED SUSHI DOMAIN-CONTAINING"/>
    <property type="match status" value="1"/>
</dbReference>
<dbReference type="Pfam" id="PF09014">
    <property type="entry name" value="Sushi_2"/>
    <property type="match status" value="2"/>
</dbReference>
<feature type="disulfide bond" evidence="13">
    <location>
        <begin position="475"/>
        <end position="502"/>
    </location>
</feature>
<feature type="disulfide bond" evidence="13">
    <location>
        <begin position="570"/>
        <end position="613"/>
    </location>
</feature>
<dbReference type="AlphaFoldDB" id="A0A5J5DP32"/>